<dbReference type="InterPro" id="IPR044856">
    <property type="entry name" value="Malate_synth_C_sf"/>
</dbReference>
<keyword evidence="2 10" id="KW-0329">Glyoxylate bypass</keyword>
<dbReference type="GO" id="GO:0004474">
    <property type="term" value="F:malate synthase activity"/>
    <property type="evidence" value="ECO:0007669"/>
    <property type="project" value="UniProtKB-UniRule"/>
</dbReference>
<dbReference type="InterPro" id="IPR048356">
    <property type="entry name" value="MS_N"/>
</dbReference>
<evidence type="ECO:0000256" key="8">
    <source>
        <dbReference type="ARBA" id="ARBA00023097"/>
    </source>
</evidence>
<dbReference type="EC" id="2.3.3.9" evidence="10 11"/>
<dbReference type="InterPro" id="IPR048357">
    <property type="entry name" value="MSG_insertion"/>
</dbReference>
<dbReference type="UniPathway" id="UPA00703">
    <property type="reaction ID" value="UER00720"/>
</dbReference>
<keyword evidence="7 10" id="KW-0460">Magnesium</keyword>
<comment type="subcellular location">
    <subcellularLocation>
        <location evidence="10 13">Cytoplasm</location>
    </subcellularLocation>
</comment>
<feature type="binding site" evidence="10">
    <location>
        <position position="281"/>
    </location>
    <ligand>
        <name>acetyl-CoA</name>
        <dbReference type="ChEBI" id="CHEBI:57288"/>
    </ligand>
</feature>
<evidence type="ECO:0000256" key="12">
    <source>
        <dbReference type="PIRSR" id="PIRSR601465-50"/>
    </source>
</evidence>
<feature type="binding site" evidence="10">
    <location>
        <begin position="129"/>
        <end position="130"/>
    </location>
    <ligand>
        <name>acetyl-CoA</name>
        <dbReference type="ChEBI" id="CHEBI:57288"/>
    </ligand>
</feature>
<feature type="binding site" evidence="10">
    <location>
        <position position="442"/>
    </location>
    <ligand>
        <name>Mg(2+)</name>
        <dbReference type="ChEBI" id="CHEBI:18420"/>
    </ligand>
</feature>
<evidence type="ECO:0000259" key="15">
    <source>
        <dbReference type="Pfam" id="PF20656"/>
    </source>
</evidence>
<feature type="domain" description="Malate synthase G alpha-beta insertion" evidence="16">
    <location>
        <begin position="164"/>
        <end position="240"/>
    </location>
</feature>
<reference evidence="19" key="1">
    <citation type="submission" date="2019-02" db="EMBL/GenBank/DDBJ databases">
        <authorList>
            <person name="Gruber-Vodicka R. H."/>
            <person name="Seah K. B. B."/>
        </authorList>
    </citation>
    <scope>NUCLEOTIDE SEQUENCE</scope>
    <source>
        <strain evidence="20">BECK_SA2B12</strain>
        <strain evidence="18">BECK_SA2B15</strain>
        <strain evidence="19">BECK_SA2B20</strain>
    </source>
</reference>
<accession>A0A450UR12</accession>
<dbReference type="NCBIfam" id="NF002825">
    <property type="entry name" value="PRK02999.1"/>
    <property type="match status" value="1"/>
</dbReference>
<dbReference type="EMBL" id="CAADFG010000068">
    <property type="protein sequence ID" value="VFJ94230.1"/>
    <property type="molecule type" value="Genomic_DNA"/>
</dbReference>
<evidence type="ECO:0000256" key="4">
    <source>
        <dbReference type="ARBA" id="ARBA00022532"/>
    </source>
</evidence>
<evidence type="ECO:0000256" key="5">
    <source>
        <dbReference type="ARBA" id="ARBA00022679"/>
    </source>
</evidence>
<dbReference type="NCBIfam" id="TIGR01345">
    <property type="entry name" value="malate_syn_G"/>
    <property type="match status" value="1"/>
</dbReference>
<comment type="caution">
    <text evidence="10">Lacks conserved residue(s) required for the propagation of feature annotation.</text>
</comment>
<dbReference type="Pfam" id="PF20656">
    <property type="entry name" value="MS_N"/>
    <property type="match status" value="1"/>
</dbReference>
<feature type="binding site" evidence="10">
    <location>
        <position position="470"/>
    </location>
    <ligand>
        <name>Mg(2+)</name>
        <dbReference type="ChEBI" id="CHEBI:18420"/>
    </ligand>
</feature>
<evidence type="ECO:0000256" key="1">
    <source>
        <dbReference type="ARBA" id="ARBA00001946"/>
    </source>
</evidence>
<dbReference type="GO" id="GO:0006099">
    <property type="term" value="P:tricarboxylic acid cycle"/>
    <property type="evidence" value="ECO:0007669"/>
    <property type="project" value="UniProtKB-KW"/>
</dbReference>
<feature type="active site" description="Proton acceptor" evidence="10 12">
    <location>
        <position position="345"/>
    </location>
</feature>
<comment type="subunit">
    <text evidence="10">Monomer.</text>
</comment>
<dbReference type="PANTHER" id="PTHR42739:SF1">
    <property type="entry name" value="MALATE SYNTHASE G"/>
    <property type="match status" value="1"/>
</dbReference>
<evidence type="ECO:0000259" key="14">
    <source>
        <dbReference type="Pfam" id="PF01274"/>
    </source>
</evidence>
<dbReference type="GO" id="GO:0005829">
    <property type="term" value="C:cytosol"/>
    <property type="evidence" value="ECO:0007669"/>
    <property type="project" value="TreeGrafter"/>
</dbReference>
<evidence type="ECO:0000256" key="13">
    <source>
        <dbReference type="RuleBase" id="RU003572"/>
    </source>
</evidence>
<evidence type="ECO:0000256" key="2">
    <source>
        <dbReference type="ARBA" id="ARBA00022435"/>
    </source>
</evidence>
<gene>
    <name evidence="10" type="primary">glcB</name>
    <name evidence="18" type="ORF">BECKH772A_GA0070896_100687</name>
    <name evidence="19" type="ORF">BECKH772B_GA0070898_100707</name>
    <name evidence="20" type="ORF">BECKH772C_GA0070978_100677</name>
</gene>
<comment type="catalytic activity">
    <reaction evidence="9 10 13">
        <text>glyoxylate + acetyl-CoA + H2O = (S)-malate + CoA + H(+)</text>
        <dbReference type="Rhea" id="RHEA:18181"/>
        <dbReference type="ChEBI" id="CHEBI:15377"/>
        <dbReference type="ChEBI" id="CHEBI:15378"/>
        <dbReference type="ChEBI" id="CHEBI:15589"/>
        <dbReference type="ChEBI" id="CHEBI:36655"/>
        <dbReference type="ChEBI" id="CHEBI:57287"/>
        <dbReference type="ChEBI" id="CHEBI:57288"/>
        <dbReference type="EC" id="2.3.3.9"/>
    </reaction>
</comment>
<feature type="binding site" evidence="10">
    <location>
        <position position="345"/>
    </location>
    <ligand>
        <name>glyoxylate</name>
        <dbReference type="ChEBI" id="CHEBI:36655"/>
    </ligand>
</feature>
<evidence type="ECO:0000256" key="11">
    <source>
        <dbReference type="NCBIfam" id="TIGR01345"/>
    </source>
</evidence>
<evidence type="ECO:0000259" key="17">
    <source>
        <dbReference type="Pfam" id="PF20659"/>
    </source>
</evidence>
<dbReference type="InterPro" id="IPR006253">
    <property type="entry name" value="Malate_synthG"/>
</dbReference>
<protein>
    <recommendedName>
        <fullName evidence="10 11">Malate synthase G</fullName>
        <ecNumber evidence="10 11">2.3.3.9</ecNumber>
    </recommendedName>
</protein>
<dbReference type="HAMAP" id="MF_00641">
    <property type="entry name" value="Malate_synth_G"/>
    <property type="match status" value="1"/>
</dbReference>
<feature type="binding site" evidence="10">
    <location>
        <position position="442"/>
    </location>
    <ligand>
        <name>glyoxylate</name>
        <dbReference type="ChEBI" id="CHEBI:36655"/>
    </ligand>
</feature>
<feature type="domain" description="Malate synthase C-terminal" evidence="17">
    <location>
        <begin position="603"/>
        <end position="683"/>
    </location>
</feature>
<feature type="modified residue" description="Cysteine sulfenic acid (-SOH)" evidence="10">
    <location>
        <position position="628"/>
    </location>
</feature>
<comment type="pathway">
    <text evidence="10 13">Carbohydrate metabolism; glyoxylate cycle; (S)-malate from isocitrate: step 2/2.</text>
</comment>
<name>A0A450UR12_9GAMM</name>
<dbReference type="InterPro" id="IPR046363">
    <property type="entry name" value="MS_N_TIM-barrel_dom"/>
</dbReference>
<feature type="binding site" evidence="10">
    <location>
        <position position="318"/>
    </location>
    <ligand>
        <name>acetyl-CoA</name>
        <dbReference type="ChEBI" id="CHEBI:57288"/>
    </ligand>
</feature>
<evidence type="ECO:0000256" key="3">
    <source>
        <dbReference type="ARBA" id="ARBA00022490"/>
    </source>
</evidence>
<dbReference type="EMBL" id="CAADFI010000070">
    <property type="protein sequence ID" value="VFJ95004.1"/>
    <property type="molecule type" value="Genomic_DNA"/>
</dbReference>
<evidence type="ECO:0000259" key="16">
    <source>
        <dbReference type="Pfam" id="PF20658"/>
    </source>
</evidence>
<evidence type="ECO:0000313" key="20">
    <source>
        <dbReference type="EMBL" id="VFK01486.1"/>
    </source>
</evidence>
<feature type="domain" description="Malate synthase N-terminal" evidence="15">
    <location>
        <begin position="26"/>
        <end position="75"/>
    </location>
</feature>
<keyword evidence="8 10" id="KW-0558">Oxidation</keyword>
<feature type="domain" description="Malate synthase TIM barrel" evidence="14">
    <location>
        <begin position="342"/>
        <end position="581"/>
    </location>
</feature>
<dbReference type="Pfam" id="PF20659">
    <property type="entry name" value="MS_C"/>
    <property type="match status" value="1"/>
</dbReference>
<proteinExistence type="inferred from homology"/>
<comment type="cofactor">
    <cofactor evidence="1 10">
        <name>Mg(2+)</name>
        <dbReference type="ChEBI" id="CHEBI:18420"/>
    </cofactor>
</comment>
<keyword evidence="4 10" id="KW-0816">Tricarboxylic acid cycle</keyword>
<organism evidence="19">
    <name type="scientific">Candidatus Kentrum eta</name>
    <dbReference type="NCBI Taxonomy" id="2126337"/>
    <lineage>
        <taxon>Bacteria</taxon>
        <taxon>Pseudomonadati</taxon>
        <taxon>Pseudomonadota</taxon>
        <taxon>Gammaproteobacteria</taxon>
        <taxon>Candidatus Kentrum</taxon>
    </lineage>
</organism>
<evidence type="ECO:0000256" key="7">
    <source>
        <dbReference type="ARBA" id="ARBA00022842"/>
    </source>
</evidence>
<keyword evidence="6 10" id="KW-0479">Metal-binding</keyword>
<dbReference type="InterPro" id="IPR001465">
    <property type="entry name" value="Malate_synthase_TIM"/>
</dbReference>
<dbReference type="Gene3D" id="3.20.20.360">
    <property type="entry name" value="Malate synthase, domain 3"/>
    <property type="match status" value="2"/>
</dbReference>
<feature type="binding site" evidence="10">
    <location>
        <position position="551"/>
    </location>
    <ligand>
        <name>acetyl-CoA</name>
        <dbReference type="ChEBI" id="CHEBI:57288"/>
    </ligand>
</feature>
<dbReference type="EMBL" id="CAADFJ010000067">
    <property type="protein sequence ID" value="VFK01486.1"/>
    <property type="molecule type" value="Genomic_DNA"/>
</dbReference>
<keyword evidence="5 10" id="KW-0808">Transferase</keyword>
<dbReference type="GO" id="GO:0000287">
    <property type="term" value="F:magnesium ion binding"/>
    <property type="evidence" value="ECO:0007669"/>
    <property type="project" value="TreeGrafter"/>
</dbReference>
<comment type="function">
    <text evidence="10">Involved in the glycolate utilization. Catalyzes the condensation and subsequent hydrolysis of acetyl-coenzyme A (acetyl-CoA) and glyoxylate to form malate and CoA.</text>
</comment>
<dbReference type="SUPFAM" id="SSF51645">
    <property type="entry name" value="Malate synthase G"/>
    <property type="match status" value="1"/>
</dbReference>
<dbReference type="Pfam" id="PF01274">
    <property type="entry name" value="MS_TIM-barrel"/>
    <property type="match status" value="1"/>
</dbReference>
<keyword evidence="3 10" id="KW-0963">Cytoplasm</keyword>
<evidence type="ECO:0000256" key="10">
    <source>
        <dbReference type="HAMAP-Rule" id="MF_00641"/>
    </source>
</evidence>
<evidence type="ECO:0000256" key="6">
    <source>
        <dbReference type="ARBA" id="ARBA00022723"/>
    </source>
</evidence>
<evidence type="ECO:0000313" key="18">
    <source>
        <dbReference type="EMBL" id="VFJ94230.1"/>
    </source>
</evidence>
<dbReference type="Pfam" id="PF20658">
    <property type="entry name" value="MSG_insertion"/>
    <property type="match status" value="1"/>
</dbReference>
<evidence type="ECO:0000313" key="19">
    <source>
        <dbReference type="EMBL" id="VFJ95004.1"/>
    </source>
</evidence>
<dbReference type="Gene3D" id="1.20.1220.12">
    <property type="entry name" value="Malate synthase, domain III"/>
    <property type="match status" value="1"/>
</dbReference>
<dbReference type="GO" id="GO:0006097">
    <property type="term" value="P:glyoxylate cycle"/>
    <property type="evidence" value="ECO:0007669"/>
    <property type="project" value="UniProtKB-UniRule"/>
</dbReference>
<dbReference type="PANTHER" id="PTHR42739">
    <property type="entry name" value="MALATE SYNTHASE G"/>
    <property type="match status" value="1"/>
</dbReference>
<dbReference type="InterPro" id="IPR048355">
    <property type="entry name" value="MS_C"/>
</dbReference>
<comment type="similarity">
    <text evidence="10 13">Belongs to the malate synthase family. GlcB subfamily.</text>
</comment>
<feature type="binding site" evidence="10">
    <location>
        <position position="122"/>
    </location>
    <ligand>
        <name>acetyl-CoA</name>
        <dbReference type="ChEBI" id="CHEBI:57288"/>
    </ligand>
</feature>
<dbReference type="InterPro" id="IPR011076">
    <property type="entry name" value="Malate_synth_sf"/>
</dbReference>
<evidence type="ECO:0000256" key="9">
    <source>
        <dbReference type="ARBA" id="ARBA00047918"/>
    </source>
</evidence>
<feature type="binding site" evidence="10">
    <location>
        <begin position="467"/>
        <end position="470"/>
    </location>
    <ligand>
        <name>glyoxylate</name>
        <dbReference type="ChEBI" id="CHEBI:36655"/>
    </ligand>
</feature>
<dbReference type="GO" id="GO:0009436">
    <property type="term" value="P:glyoxylate catabolic process"/>
    <property type="evidence" value="ECO:0007669"/>
    <property type="project" value="TreeGrafter"/>
</dbReference>
<dbReference type="AlphaFoldDB" id="A0A450UR12"/>
<feature type="active site" description="Proton donor" evidence="10 12">
    <location>
        <position position="642"/>
    </location>
</feature>
<sequence>MTERATEYTPHSDLRIAKPLFDLVVKEILPGTGIEPEAFWRAFSAIVRDLSPKNQALLEKRDRLQTRIDAWHLAHRGKPQDPAAYKRFLQDIGYLVPEGPDFGITTERVDPEIATLAGPQLVVPVNNARYALNAANARWGSLYDALYGTDVLPEDDGAERGRGYNPVRGARVVEYANDFLDKAAPLAEGRYGDVVGFIREETQLRMALSDGATRIGLSDPEKFVGYREENGRLTAVLLKNHNLHIEIQIDPNHPIGKGNPAGIKDVVLESALTTIQDCEDSVAAVSAEDKVSVYRNWLGLMKGDLRETFEKDGKTLTRTLNEDRVYQSAGGGTLTLPGRSLMLVRNVGHLMTCDAVLTEDGEAIYEGILDGMITSLIALHDLEGNGRLGKSGIRNSRTGSVYIVKPKMHGPEEVAFSVALFARIEQALGLAENTLKIGIMDEERRTTVNLKECIRAASERVIFINTGFLDRTGDEMHTAMEAGPMVRKMEMKTAPWLLAYEDWNVDIGLACGLAGRAQIGKGMWTMPDEMRAMMAAKTAHPMAGASTAWVPSPTAATLHALHYHQVDVPARQRAIATRRGRASLDTILSLPLAGKTNWPPEDVKAELDNNVQGILGYVVRWIDQGIGCSKVPDIGDVGLMEDRATLRISSQHIANWLYHGIITEDQVMETLRRMAAVVDRQNAGDPNHVHMAPHCDGIAFRAAKALIFRGRTVPSGYTEPTLHEFRLSKISGG</sequence>